<evidence type="ECO:0000313" key="2">
    <source>
        <dbReference type="Proteomes" id="UP000505267"/>
    </source>
</evidence>
<protein>
    <submittedName>
        <fullName evidence="1">Uncharacterized protein</fullName>
    </submittedName>
</protein>
<dbReference type="RefSeq" id="YP_009777742.1">
    <property type="nucleotide sequence ID" value="NC_047703.1"/>
</dbReference>
<organism evidence="1 2">
    <name type="scientific">uncultured phage_MedDCM-OCT-S30-C28</name>
    <dbReference type="NCBI Taxonomy" id="2741076"/>
    <lineage>
        <taxon>Viruses</taxon>
        <taxon>Duplodnaviria</taxon>
        <taxon>Heunggongvirae</taxon>
        <taxon>Uroviricota</taxon>
        <taxon>Caudoviricetes</taxon>
        <taxon>Autographivirales</taxon>
        <taxon>Fussvirus</taxon>
        <taxon>Fussvirus S30C28</taxon>
    </lineage>
</organism>
<evidence type="ECO:0000313" key="1">
    <source>
        <dbReference type="EMBL" id="BAQ94200.1"/>
    </source>
</evidence>
<dbReference type="EMBL" id="AP013543">
    <property type="protein sequence ID" value="BAQ94200.1"/>
    <property type="molecule type" value="Genomic_DNA"/>
</dbReference>
<sequence length="53" mass="5906">MQILVQDTYDWGHMVSMVDKSVLAKALETASDNLTPNPPAEVVVYQTPEDDLE</sequence>
<dbReference type="GeneID" id="55412516"/>
<dbReference type="KEGG" id="vg:55412516"/>
<name>A0A6S4PAK3_9CAUD</name>
<dbReference type="Proteomes" id="UP000505267">
    <property type="component" value="Segment"/>
</dbReference>
<accession>A0A6S4PAK3</accession>
<keyword evidence="2" id="KW-1185">Reference proteome</keyword>
<reference evidence="1 2" key="1">
    <citation type="journal article" date="2013" name="PLoS Genet.">
        <title>Expanding the Marine Virosphere Using Metagenomics.</title>
        <authorList>
            <person name="Mizuno C.M."/>
            <person name="Rodriguez-Valera F."/>
            <person name="Kimes N.E."/>
            <person name="Ghai R."/>
        </authorList>
    </citation>
    <scope>NUCLEOTIDE SEQUENCE [LARGE SCALE GENOMIC DNA]</scope>
    <source>
        <strain evidence="1">UvMED-CGR-U-MedDCM-OCT-S30-C28</strain>
    </source>
</reference>
<proteinExistence type="predicted"/>